<dbReference type="EMBL" id="JACBZF010000015">
    <property type="protein sequence ID" value="NYH97155.1"/>
    <property type="molecule type" value="Genomic_DNA"/>
</dbReference>
<proteinExistence type="predicted"/>
<dbReference type="Proteomes" id="UP000522081">
    <property type="component" value="Unassembled WGS sequence"/>
</dbReference>
<dbReference type="Gene3D" id="1.20.5.340">
    <property type="match status" value="1"/>
</dbReference>
<comment type="caution">
    <text evidence="2">The sequence shown here is derived from an EMBL/GenBank/DDBJ whole genome shotgun (WGS) entry which is preliminary data.</text>
</comment>
<evidence type="ECO:0000313" key="3">
    <source>
        <dbReference type="Proteomes" id="UP000522081"/>
    </source>
</evidence>
<accession>A0A7Y9Y1C1</accession>
<name>A0A7Y9Y1C1_9SPHN</name>
<evidence type="ECO:0000256" key="1">
    <source>
        <dbReference type="SAM" id="Coils"/>
    </source>
</evidence>
<dbReference type="AlphaFoldDB" id="A0A7Y9Y1C1"/>
<keyword evidence="1" id="KW-0175">Coiled coil</keyword>
<protein>
    <submittedName>
        <fullName evidence="2">Uncharacterized protein</fullName>
    </submittedName>
</protein>
<reference evidence="2 3" key="1">
    <citation type="submission" date="2020-07" db="EMBL/GenBank/DDBJ databases">
        <title>Genomic Encyclopedia of Type Strains, Phase IV (KMG-IV): sequencing the most valuable type-strain genomes for metagenomic binning, comparative biology and taxonomic classification.</title>
        <authorList>
            <person name="Goeker M."/>
        </authorList>
    </citation>
    <scope>NUCLEOTIDE SEQUENCE [LARGE SCALE GENOMIC DNA]</scope>
    <source>
        <strain evidence="2 3">DSM 29043</strain>
    </source>
</reference>
<organism evidence="2 3">
    <name type="scientific">Novosphingobium marinum</name>
    <dbReference type="NCBI Taxonomy" id="1514948"/>
    <lineage>
        <taxon>Bacteria</taxon>
        <taxon>Pseudomonadati</taxon>
        <taxon>Pseudomonadota</taxon>
        <taxon>Alphaproteobacteria</taxon>
        <taxon>Sphingomonadales</taxon>
        <taxon>Sphingomonadaceae</taxon>
        <taxon>Novosphingobium</taxon>
    </lineage>
</organism>
<sequence>MIDALLPHVIRGIPDEARMGLATNSLKLFGSVIRDASNGQIVYHLQEAAPLAQSLASNFSPVGVANIAVNAVQNEVNRRAIERVASAVDALTEVAHVNLALSAAGIGVSAAGFAIIAKRLDRIEASMASVEDKIDQVISKIEEATRRETQDLFSNIRGLATLYEDSWSLSDIGRAERDCQRIWQDGAALQDMTERRAEHALSNAALGYDAARPHLEAFALVTGLRIAALLACNENETARRVEQDTYQRIDRLTGSLGLADLLPLAMQEGSQPGSQEWLLDRARAGRELRPVVSEIRLREQALATRTAALPLLEDVGVRPREWLEQARAEEGVELLCLAPKK</sequence>
<dbReference type="RefSeq" id="WP_179408918.1">
    <property type="nucleotide sequence ID" value="NZ_BMGF01000018.1"/>
</dbReference>
<gene>
    <name evidence="2" type="ORF">FHS75_003516</name>
</gene>
<feature type="coiled-coil region" evidence="1">
    <location>
        <begin position="120"/>
        <end position="147"/>
    </location>
</feature>
<keyword evidence="3" id="KW-1185">Reference proteome</keyword>
<evidence type="ECO:0000313" key="2">
    <source>
        <dbReference type="EMBL" id="NYH97155.1"/>
    </source>
</evidence>